<comment type="caution">
    <text evidence="2">The sequence shown here is derived from an EMBL/GenBank/DDBJ whole genome shotgun (WGS) entry which is preliminary data.</text>
</comment>
<protein>
    <submittedName>
        <fullName evidence="2">Uncharacterized protein</fullName>
    </submittedName>
</protein>
<organism evidence="2 3">
    <name type="scientific">Beauveria bassiana</name>
    <name type="common">White muscardine disease fungus</name>
    <name type="synonym">Tritirachium shiotae</name>
    <dbReference type="NCBI Taxonomy" id="176275"/>
    <lineage>
        <taxon>Eukaryota</taxon>
        <taxon>Fungi</taxon>
        <taxon>Dikarya</taxon>
        <taxon>Ascomycota</taxon>
        <taxon>Pezizomycotina</taxon>
        <taxon>Sordariomycetes</taxon>
        <taxon>Hypocreomycetidae</taxon>
        <taxon>Hypocreales</taxon>
        <taxon>Cordycipitaceae</taxon>
        <taxon>Beauveria</taxon>
    </lineage>
</organism>
<evidence type="ECO:0000313" key="2">
    <source>
        <dbReference type="EMBL" id="PMB72076.1"/>
    </source>
</evidence>
<dbReference type="AlphaFoldDB" id="A0A2N6NXT0"/>
<reference evidence="2 3" key="1">
    <citation type="journal article" date="2016" name="Appl. Microbiol. Biotechnol.">
        <title>Characterization of T-DNA insertion mutants with decreased virulence in the entomopathogenic fungus Beauveria bassiana JEF-007.</title>
        <authorList>
            <person name="Kim S."/>
            <person name="Lee S.J."/>
            <person name="Nai Y.S."/>
            <person name="Yu J.S."/>
            <person name="Lee M.R."/>
            <person name="Yang Y.T."/>
            <person name="Kim J.S."/>
        </authorList>
    </citation>
    <scope>NUCLEOTIDE SEQUENCE [LARGE SCALE GENOMIC DNA]</scope>
    <source>
        <strain evidence="2 3">JEF-007</strain>
    </source>
</reference>
<name>A0A2N6NXT0_BEABA</name>
<dbReference type="Proteomes" id="UP000235728">
    <property type="component" value="Unassembled WGS sequence"/>
</dbReference>
<dbReference type="EMBL" id="MRVG01000002">
    <property type="protein sequence ID" value="PMB72076.1"/>
    <property type="molecule type" value="Genomic_DNA"/>
</dbReference>
<feature type="region of interest" description="Disordered" evidence="1">
    <location>
        <begin position="1"/>
        <end position="21"/>
    </location>
</feature>
<evidence type="ECO:0000256" key="1">
    <source>
        <dbReference type="SAM" id="MobiDB-lite"/>
    </source>
</evidence>
<accession>A0A2N6NXT0</accession>
<gene>
    <name evidence="2" type="ORF">BM221_002176</name>
</gene>
<evidence type="ECO:0000313" key="3">
    <source>
        <dbReference type="Proteomes" id="UP000235728"/>
    </source>
</evidence>
<sequence length="197" mass="22316">MILHSLPGTHKPSYRNTQGRTPWRMDQMKARPKFALLIGIDEYSGPGLTDLRGSLFDECLVLGRRDCKLNHLRDVEIAFLLDQIADKGATGGRRSGQRWSTGIRRVPGRTIFVFNWKLVKEYLENALRLPPNDASRGGSRVQHWMTASEGINFLAAYQPKQKAQEMPPIGGTHFFTRMSPSNRVRDAVQPDTLDINK</sequence>
<proteinExistence type="predicted"/>